<keyword evidence="4" id="KW-1185">Reference proteome</keyword>
<name>A0A9P1DE35_9DINO</name>
<proteinExistence type="predicted"/>
<dbReference type="AlphaFoldDB" id="A0A9P1DE35"/>
<evidence type="ECO:0000256" key="1">
    <source>
        <dbReference type="SAM" id="MobiDB-lite"/>
    </source>
</evidence>
<dbReference type="EMBL" id="CAMXCT030004147">
    <property type="protein sequence ID" value="CAL4795217.1"/>
    <property type="molecule type" value="Genomic_DNA"/>
</dbReference>
<feature type="compositionally biased region" description="Polar residues" evidence="1">
    <location>
        <begin position="155"/>
        <end position="167"/>
    </location>
</feature>
<gene>
    <name evidence="2" type="ORF">C1SCF055_LOCUS33402</name>
</gene>
<evidence type="ECO:0000313" key="3">
    <source>
        <dbReference type="EMBL" id="CAL1161280.1"/>
    </source>
</evidence>
<feature type="non-terminal residue" evidence="2">
    <location>
        <position position="274"/>
    </location>
</feature>
<comment type="caution">
    <text evidence="2">The sequence shown here is derived from an EMBL/GenBank/DDBJ whole genome shotgun (WGS) entry which is preliminary data.</text>
</comment>
<feature type="region of interest" description="Disordered" evidence="1">
    <location>
        <begin position="155"/>
        <end position="195"/>
    </location>
</feature>
<reference evidence="2" key="1">
    <citation type="submission" date="2022-10" db="EMBL/GenBank/DDBJ databases">
        <authorList>
            <person name="Chen Y."/>
            <person name="Dougan E. K."/>
            <person name="Chan C."/>
            <person name="Rhodes N."/>
            <person name="Thang M."/>
        </authorList>
    </citation>
    <scope>NUCLEOTIDE SEQUENCE</scope>
</reference>
<dbReference type="Proteomes" id="UP001152797">
    <property type="component" value="Unassembled WGS sequence"/>
</dbReference>
<dbReference type="EMBL" id="CAMXCT010004147">
    <property type="protein sequence ID" value="CAI4007905.1"/>
    <property type="molecule type" value="Genomic_DNA"/>
</dbReference>
<sequence length="274" mass="30930">GTPCGFWTRDIAGTTSNQSHFKAYEASDARNARSLPSQVRRQENKTGLALGPLQIWERHREDYPALATPSDASGKKYIPAAELVHMRPIPERPFGGVSHYTQHQAAAQEARHDYFPYRDEFHPRSKRLLYEMALNAVDDRKSNVSEETRSCFTLPSSVKSHKSQSTEQSVVSQHRSLSSSRLPTGDSLRVGGGKPGALAHRRAQAFFRSPSQSHVDREWYVSMNEKEGPAAIYTTNYRPRFYKDSLDSYSQALAEMSALLDGERETQPRTRTNK</sequence>
<evidence type="ECO:0000313" key="4">
    <source>
        <dbReference type="Proteomes" id="UP001152797"/>
    </source>
</evidence>
<organism evidence="2">
    <name type="scientific">Cladocopium goreaui</name>
    <dbReference type="NCBI Taxonomy" id="2562237"/>
    <lineage>
        <taxon>Eukaryota</taxon>
        <taxon>Sar</taxon>
        <taxon>Alveolata</taxon>
        <taxon>Dinophyceae</taxon>
        <taxon>Suessiales</taxon>
        <taxon>Symbiodiniaceae</taxon>
        <taxon>Cladocopium</taxon>
    </lineage>
</organism>
<dbReference type="EMBL" id="CAMXCT020004147">
    <property type="protein sequence ID" value="CAL1161280.1"/>
    <property type="molecule type" value="Genomic_DNA"/>
</dbReference>
<feature type="compositionally biased region" description="Low complexity" evidence="1">
    <location>
        <begin position="168"/>
        <end position="182"/>
    </location>
</feature>
<reference evidence="3" key="2">
    <citation type="submission" date="2024-04" db="EMBL/GenBank/DDBJ databases">
        <authorList>
            <person name="Chen Y."/>
            <person name="Shah S."/>
            <person name="Dougan E. K."/>
            <person name="Thang M."/>
            <person name="Chan C."/>
        </authorList>
    </citation>
    <scope>NUCLEOTIDE SEQUENCE [LARGE SCALE GENOMIC DNA]</scope>
</reference>
<dbReference type="OrthoDB" id="10323851at2759"/>
<protein>
    <submittedName>
        <fullName evidence="2">Uncharacterized protein</fullName>
    </submittedName>
</protein>
<accession>A0A9P1DE35</accession>
<evidence type="ECO:0000313" key="2">
    <source>
        <dbReference type="EMBL" id="CAI4007905.1"/>
    </source>
</evidence>